<reference evidence="2 3" key="1">
    <citation type="journal article" date="2013" name="Nat. Commun.">
        <title>The evolution and pathogenic mechanisms of the rice sheath blight pathogen.</title>
        <authorList>
            <person name="Zheng A."/>
            <person name="Lin R."/>
            <person name="Xu L."/>
            <person name="Qin P."/>
            <person name="Tang C."/>
            <person name="Ai P."/>
            <person name="Zhang D."/>
            <person name="Liu Y."/>
            <person name="Sun Z."/>
            <person name="Feng H."/>
            <person name="Wang Y."/>
            <person name="Chen Y."/>
            <person name="Liang X."/>
            <person name="Fu R."/>
            <person name="Li Q."/>
            <person name="Zhang J."/>
            <person name="Yu X."/>
            <person name="Xie Z."/>
            <person name="Ding L."/>
            <person name="Guan P."/>
            <person name="Tang J."/>
            <person name="Liang Y."/>
            <person name="Wang S."/>
            <person name="Deng Q."/>
            <person name="Li S."/>
            <person name="Zhu J."/>
            <person name="Wang L."/>
            <person name="Liu H."/>
            <person name="Li P."/>
        </authorList>
    </citation>
    <scope>NUCLEOTIDE SEQUENCE [LARGE SCALE GENOMIC DNA]</scope>
    <source>
        <strain evidence="3">AG-1 IA</strain>
    </source>
</reference>
<accession>L8WNH1</accession>
<dbReference type="Proteomes" id="UP000011668">
    <property type="component" value="Unassembled WGS sequence"/>
</dbReference>
<sequence>MRQPGRGTRRCNTSFDYIYTPSSDLPQRRPTRALSLPFDPGRSTPTRAIATYLLVFQGQSTGLTLLAEGNPGGFLGLCLDRLSVRHLELLHWYSPQPNRRPHPQLGALPAPARLDRPLGPTRQVVGGSEPGASVYPIPSTSSGTSPSGAPIRLSIDGVSGAADRLYKCHFLSSARANHQRKDMQCGTRSLVWDWMVWHAWT</sequence>
<feature type="compositionally biased region" description="Low complexity" evidence="1">
    <location>
        <begin position="138"/>
        <end position="148"/>
    </location>
</feature>
<dbReference type="AlphaFoldDB" id="L8WNH1"/>
<comment type="caution">
    <text evidence="2">The sequence shown here is derived from an EMBL/GenBank/DDBJ whole genome shotgun (WGS) entry which is preliminary data.</text>
</comment>
<dbReference type="EMBL" id="AFRT01001643">
    <property type="protein sequence ID" value="ELU39711.1"/>
    <property type="molecule type" value="Genomic_DNA"/>
</dbReference>
<evidence type="ECO:0000256" key="1">
    <source>
        <dbReference type="SAM" id="MobiDB-lite"/>
    </source>
</evidence>
<dbReference type="HOGENOM" id="CLU_1361238_0_0_1"/>
<protein>
    <submittedName>
        <fullName evidence="2">Uncharacterized protein</fullName>
    </submittedName>
</protein>
<organism evidence="2 3">
    <name type="scientific">Thanatephorus cucumeris (strain AG1-IA)</name>
    <name type="common">Rice sheath blight fungus</name>
    <name type="synonym">Rhizoctonia solani</name>
    <dbReference type="NCBI Taxonomy" id="983506"/>
    <lineage>
        <taxon>Eukaryota</taxon>
        <taxon>Fungi</taxon>
        <taxon>Dikarya</taxon>
        <taxon>Basidiomycota</taxon>
        <taxon>Agaricomycotina</taxon>
        <taxon>Agaricomycetes</taxon>
        <taxon>Cantharellales</taxon>
        <taxon>Ceratobasidiaceae</taxon>
        <taxon>Rhizoctonia</taxon>
        <taxon>Rhizoctonia solani AG-1</taxon>
    </lineage>
</organism>
<gene>
    <name evidence="2" type="ORF">AG1IA_06259</name>
</gene>
<evidence type="ECO:0000313" key="2">
    <source>
        <dbReference type="EMBL" id="ELU39711.1"/>
    </source>
</evidence>
<name>L8WNH1_THACA</name>
<feature type="region of interest" description="Disordered" evidence="1">
    <location>
        <begin position="126"/>
        <end position="148"/>
    </location>
</feature>
<proteinExistence type="predicted"/>
<evidence type="ECO:0000313" key="3">
    <source>
        <dbReference type="Proteomes" id="UP000011668"/>
    </source>
</evidence>
<keyword evidence="3" id="KW-1185">Reference proteome</keyword>